<evidence type="ECO:0000256" key="3">
    <source>
        <dbReference type="ARBA" id="ARBA00024227"/>
    </source>
</evidence>
<dbReference type="Proteomes" id="UP000250086">
    <property type="component" value="Unassembled WGS sequence"/>
</dbReference>
<feature type="domain" description="BPL/LPL catalytic" evidence="5">
    <location>
        <begin position="72"/>
        <end position="264"/>
    </location>
</feature>
<evidence type="ECO:0000256" key="4">
    <source>
        <dbReference type="ARBA" id="ARBA00047846"/>
    </source>
</evidence>
<dbReference type="PANTHER" id="PTHR12835:SF5">
    <property type="entry name" value="BIOTIN--PROTEIN LIGASE"/>
    <property type="match status" value="1"/>
</dbReference>
<evidence type="ECO:0000256" key="1">
    <source>
        <dbReference type="ARBA" id="ARBA00022598"/>
    </source>
</evidence>
<dbReference type="GO" id="GO:0005737">
    <property type="term" value="C:cytoplasm"/>
    <property type="evidence" value="ECO:0007669"/>
    <property type="project" value="TreeGrafter"/>
</dbReference>
<proteinExistence type="predicted"/>
<dbReference type="PANTHER" id="PTHR12835">
    <property type="entry name" value="BIOTIN PROTEIN LIGASE"/>
    <property type="match status" value="1"/>
</dbReference>
<evidence type="ECO:0000313" key="6">
    <source>
        <dbReference type="EMBL" id="SPT68955.1"/>
    </source>
</evidence>
<protein>
    <recommendedName>
        <fullName evidence="3">biotin--[biotin carboxyl-carrier protein] ligase</fullName>
        <ecNumber evidence="3">6.3.4.15</ecNumber>
    </recommendedName>
</protein>
<evidence type="ECO:0000256" key="2">
    <source>
        <dbReference type="ARBA" id="ARBA00023267"/>
    </source>
</evidence>
<dbReference type="InterPro" id="IPR045864">
    <property type="entry name" value="aa-tRNA-synth_II/BPL/LPL"/>
</dbReference>
<keyword evidence="1" id="KW-0436">Ligase</keyword>
<dbReference type="CDD" id="cd16442">
    <property type="entry name" value="BPL"/>
    <property type="match status" value="1"/>
</dbReference>
<dbReference type="OrthoDB" id="9807064at2"/>
<reference evidence="6 7" key="1">
    <citation type="submission" date="2018-06" db="EMBL/GenBank/DDBJ databases">
        <authorList>
            <consortium name="Pathogen Informatics"/>
            <person name="Doyle S."/>
        </authorList>
    </citation>
    <scope>NUCLEOTIDE SEQUENCE [LARGE SCALE GENOMIC DNA]</scope>
    <source>
        <strain evidence="6 7">NCTC13093</strain>
    </source>
</reference>
<dbReference type="InterPro" id="IPR004143">
    <property type="entry name" value="BPL_LPL_catalytic"/>
</dbReference>
<dbReference type="Pfam" id="PF03099">
    <property type="entry name" value="BPL_LplA_LipB"/>
    <property type="match status" value="1"/>
</dbReference>
<dbReference type="EC" id="6.3.4.15" evidence="3"/>
<sequence length="329" mass="36965">MERSLERAVSLLSILNARDDYTLSLDNMAERLGCTADQVSCLVENIRLFDDLLKIKDDVITLTRRLDLLDSGLLYHKSLGRGRSFVIDVVDSTNLEFVRNKDNAVNGDFLVAEIQTKGRGRYDHVWHTSIGSDLTLSGAFSFKKIKDTFGLSLVAAVTICRVLESYGLEVALKWPNDVYVKGHKISGILIESVPRRKDILAIIGIGLNVYSKSYKDDKINATALDAFLQSKGYELKDASGRILNRTEIAADLINKLKKYVKRFEEEGMPFFLKVYKKHDYLLSRHISIKSGDMILQGRACGLSTKGYLLLKDENAQIVEVKSGHILQID</sequence>
<accession>A0A2X0V824</accession>
<gene>
    <name evidence="6" type="primary">birA</name>
    <name evidence="6" type="ORF">NCTC13093_00307</name>
</gene>
<dbReference type="RefSeq" id="WP_113743159.1">
    <property type="nucleotide sequence ID" value="NZ_UAPU01000006.1"/>
</dbReference>
<dbReference type="InterPro" id="IPR003142">
    <property type="entry name" value="BPL_C"/>
</dbReference>
<dbReference type="Pfam" id="PF02237">
    <property type="entry name" value="BPL_C"/>
    <property type="match status" value="1"/>
</dbReference>
<dbReference type="SUPFAM" id="SSF55681">
    <property type="entry name" value="Class II aaRS and biotin synthetases"/>
    <property type="match status" value="1"/>
</dbReference>
<keyword evidence="2" id="KW-0092">Biotin</keyword>
<dbReference type="EMBL" id="UAPV01000001">
    <property type="protein sequence ID" value="SPT68955.1"/>
    <property type="molecule type" value="Genomic_DNA"/>
</dbReference>
<dbReference type="Gene3D" id="3.30.930.10">
    <property type="entry name" value="Bira Bifunctional Protein, Domain 2"/>
    <property type="match status" value="1"/>
</dbReference>
<dbReference type="InterPro" id="IPR004408">
    <property type="entry name" value="Biotin_CoA_COase_ligase"/>
</dbReference>
<evidence type="ECO:0000313" key="7">
    <source>
        <dbReference type="Proteomes" id="UP000250086"/>
    </source>
</evidence>
<name>A0A2X0V824_9GAMM</name>
<organism evidence="6 7">
    <name type="scientific">Anaerobiospirillum thomasii</name>
    <dbReference type="NCBI Taxonomy" id="179995"/>
    <lineage>
        <taxon>Bacteria</taxon>
        <taxon>Pseudomonadati</taxon>
        <taxon>Pseudomonadota</taxon>
        <taxon>Gammaproteobacteria</taxon>
        <taxon>Aeromonadales</taxon>
        <taxon>Succinivibrionaceae</taxon>
        <taxon>Anaerobiospirillum</taxon>
    </lineage>
</organism>
<evidence type="ECO:0000259" key="5">
    <source>
        <dbReference type="PROSITE" id="PS51733"/>
    </source>
</evidence>
<comment type="catalytic activity">
    <reaction evidence="4">
        <text>biotin + L-lysyl-[protein] + ATP = N(6)-biotinyl-L-lysyl-[protein] + AMP + diphosphate + H(+)</text>
        <dbReference type="Rhea" id="RHEA:11756"/>
        <dbReference type="Rhea" id="RHEA-COMP:9752"/>
        <dbReference type="Rhea" id="RHEA-COMP:10505"/>
        <dbReference type="ChEBI" id="CHEBI:15378"/>
        <dbReference type="ChEBI" id="CHEBI:29969"/>
        <dbReference type="ChEBI" id="CHEBI:30616"/>
        <dbReference type="ChEBI" id="CHEBI:33019"/>
        <dbReference type="ChEBI" id="CHEBI:57586"/>
        <dbReference type="ChEBI" id="CHEBI:83144"/>
        <dbReference type="ChEBI" id="CHEBI:456215"/>
        <dbReference type="EC" id="6.3.4.15"/>
    </reaction>
</comment>
<dbReference type="NCBIfam" id="TIGR00121">
    <property type="entry name" value="birA_ligase"/>
    <property type="match status" value="1"/>
</dbReference>
<keyword evidence="7" id="KW-1185">Reference proteome</keyword>
<dbReference type="PROSITE" id="PS51733">
    <property type="entry name" value="BPL_LPL_CATALYTIC"/>
    <property type="match status" value="1"/>
</dbReference>
<dbReference type="AlphaFoldDB" id="A0A2X0V824"/>
<dbReference type="GO" id="GO:0004077">
    <property type="term" value="F:biotin--[biotin carboxyl-carrier protein] ligase activity"/>
    <property type="evidence" value="ECO:0007669"/>
    <property type="project" value="UniProtKB-EC"/>
</dbReference>